<gene>
    <name evidence="5" type="ORF">TGAM01_v209613</name>
</gene>
<dbReference type="STRING" id="398673.A0A2P4ZBB3"/>
<dbReference type="SUPFAM" id="SSF57701">
    <property type="entry name" value="Zn2/Cys6 DNA-binding domain"/>
    <property type="match status" value="1"/>
</dbReference>
<dbReference type="PANTHER" id="PTHR31668:SF30">
    <property type="entry name" value="ZN(II)2CYS6 TRANSCRIPTION FACTOR (EUROFUNG)"/>
    <property type="match status" value="1"/>
</dbReference>
<evidence type="ECO:0000256" key="3">
    <source>
        <dbReference type="SAM" id="MobiDB-lite"/>
    </source>
</evidence>
<evidence type="ECO:0000256" key="2">
    <source>
        <dbReference type="ARBA" id="ARBA00023242"/>
    </source>
</evidence>
<dbReference type="SMART" id="SM00066">
    <property type="entry name" value="GAL4"/>
    <property type="match status" value="1"/>
</dbReference>
<feature type="compositionally biased region" description="Low complexity" evidence="3">
    <location>
        <begin position="89"/>
        <end position="109"/>
    </location>
</feature>
<keyword evidence="1" id="KW-0479">Metal-binding</keyword>
<dbReference type="GO" id="GO:0003677">
    <property type="term" value="F:DNA binding"/>
    <property type="evidence" value="ECO:0007669"/>
    <property type="project" value="InterPro"/>
</dbReference>
<comment type="caution">
    <text evidence="5">The sequence shown here is derived from an EMBL/GenBank/DDBJ whole genome shotgun (WGS) entry which is preliminary data.</text>
</comment>
<organism evidence="5 6">
    <name type="scientific">Trichoderma gamsii</name>
    <dbReference type="NCBI Taxonomy" id="398673"/>
    <lineage>
        <taxon>Eukaryota</taxon>
        <taxon>Fungi</taxon>
        <taxon>Dikarya</taxon>
        <taxon>Ascomycota</taxon>
        <taxon>Pezizomycotina</taxon>
        <taxon>Sordariomycetes</taxon>
        <taxon>Hypocreomycetidae</taxon>
        <taxon>Hypocreales</taxon>
        <taxon>Hypocreaceae</taxon>
        <taxon>Trichoderma</taxon>
    </lineage>
</organism>
<dbReference type="PANTHER" id="PTHR31668">
    <property type="entry name" value="GLUCOSE TRANSPORT TRANSCRIPTION REGULATOR RGT1-RELATED-RELATED"/>
    <property type="match status" value="1"/>
</dbReference>
<dbReference type="PROSITE" id="PS00463">
    <property type="entry name" value="ZN2_CY6_FUNGAL_1"/>
    <property type="match status" value="1"/>
</dbReference>
<dbReference type="PROSITE" id="PS50048">
    <property type="entry name" value="ZN2_CY6_FUNGAL_2"/>
    <property type="match status" value="1"/>
</dbReference>
<evidence type="ECO:0000313" key="6">
    <source>
        <dbReference type="Proteomes" id="UP000054821"/>
    </source>
</evidence>
<dbReference type="Gene3D" id="4.10.240.10">
    <property type="entry name" value="Zn(2)-C6 fungal-type DNA-binding domain"/>
    <property type="match status" value="1"/>
</dbReference>
<dbReference type="GeneID" id="29980976"/>
<sequence length="688" mass="76765">MSTSSPSADASSGQSTVGAVKRSCDQCKFRKIRCDFLQPCKMCLARRFECTYLKPQKKRGPAGKRLAQIHQDQGRLPHKESLEQYTEMAAAQTSESAGAASSDTTSTPSLPIPRSGWSSREFDGRLAATDHEPQPVPDIVSPSFANDLPISNAGDVGIFSHGQDTEYWPPDRATSQIPPSGFPWGGSFIDFAALPPVIDMNFLESNTNPTSTRSYDLATPQDQLRDTTPHWPGYISEASLIPWMDVYFDRLHPTMPVFNRSTLFTKLYLQEHRQSPLFGSMILALCAFAITQPIFISERPTSSSRERQAKLLMNEAMKMRSSFDFGERPTLEAVMTSFFLFGSLFGTNQHNAAWLRLRETIDLAQTMGLDDSNAYQGALGEETGQNLRAYMVLFITERAYSIQKRHPITLKQMRDSVPCISDDLLSSSSHGLLSGMIVFNEKDAAALMGLSALMQLFNAIQDEFIDCWNATCAATRGGCPKSNEETVLLVFEKLERAQSRHLYSHYDRLVLDDQSLDDMTADVLNGQTIVTQHADILVTQKWLQNRLWYLCLAHNLLKLQSPHPELQFDYAIKLAESTLALCQKLPLSFMEAHGVGLIEKLYDISATAITVLGNPAFPMERLSPNATILQPSISLHHGKQGAETTHHKLIHQYLKVFSILRGGNHPYLAKYVAHLHSLGFETPNLETH</sequence>
<dbReference type="InterPro" id="IPR007219">
    <property type="entry name" value="XnlR_reg_dom"/>
</dbReference>
<dbReference type="InterPro" id="IPR050797">
    <property type="entry name" value="Carb_Metab_Trans_Reg"/>
</dbReference>
<feature type="region of interest" description="Disordered" evidence="3">
    <location>
        <begin position="87"/>
        <end position="119"/>
    </location>
</feature>
<name>A0A2P4ZBB3_9HYPO</name>
<dbReference type="GO" id="GO:0006351">
    <property type="term" value="P:DNA-templated transcription"/>
    <property type="evidence" value="ECO:0007669"/>
    <property type="project" value="InterPro"/>
</dbReference>
<dbReference type="AlphaFoldDB" id="A0A2P4ZBB3"/>
<dbReference type="RefSeq" id="XP_024404675.1">
    <property type="nucleotide sequence ID" value="XM_024550596.1"/>
</dbReference>
<dbReference type="GO" id="GO:0000981">
    <property type="term" value="F:DNA-binding transcription factor activity, RNA polymerase II-specific"/>
    <property type="evidence" value="ECO:0007669"/>
    <property type="project" value="InterPro"/>
</dbReference>
<dbReference type="Pfam" id="PF00172">
    <property type="entry name" value="Zn_clus"/>
    <property type="match status" value="1"/>
</dbReference>
<keyword evidence="6" id="KW-1185">Reference proteome</keyword>
<accession>A0A2P4ZBB3</accession>
<dbReference type="GO" id="GO:0008270">
    <property type="term" value="F:zinc ion binding"/>
    <property type="evidence" value="ECO:0007669"/>
    <property type="project" value="InterPro"/>
</dbReference>
<protein>
    <recommendedName>
        <fullName evidence="4">Zn(2)-C6 fungal-type domain-containing protein</fullName>
    </recommendedName>
</protein>
<evidence type="ECO:0000259" key="4">
    <source>
        <dbReference type="PROSITE" id="PS50048"/>
    </source>
</evidence>
<dbReference type="EMBL" id="JPDN02000048">
    <property type="protein sequence ID" value="PON21582.1"/>
    <property type="molecule type" value="Genomic_DNA"/>
</dbReference>
<reference evidence="5 6" key="1">
    <citation type="journal article" date="2016" name="Genome Announc.">
        <title>Draft Whole-Genome Sequence of Trichoderma gamsii T6085, a Promising Biocontrol Agent of Fusarium Head Blight on Wheat.</title>
        <authorList>
            <person name="Baroncelli R."/>
            <person name="Zapparata A."/>
            <person name="Piaggeschi G."/>
            <person name="Sarrocco S."/>
            <person name="Vannacci G."/>
        </authorList>
    </citation>
    <scope>NUCLEOTIDE SEQUENCE [LARGE SCALE GENOMIC DNA]</scope>
    <source>
        <strain evidence="5 6">T6085</strain>
    </source>
</reference>
<dbReference type="Proteomes" id="UP000054821">
    <property type="component" value="Unassembled WGS sequence"/>
</dbReference>
<dbReference type="InterPro" id="IPR001138">
    <property type="entry name" value="Zn2Cys6_DnaBD"/>
</dbReference>
<evidence type="ECO:0000256" key="1">
    <source>
        <dbReference type="ARBA" id="ARBA00022723"/>
    </source>
</evidence>
<evidence type="ECO:0000313" key="5">
    <source>
        <dbReference type="EMBL" id="PON21582.1"/>
    </source>
</evidence>
<dbReference type="Pfam" id="PF04082">
    <property type="entry name" value="Fungal_trans"/>
    <property type="match status" value="1"/>
</dbReference>
<feature type="domain" description="Zn(2)-C6 fungal-type" evidence="4">
    <location>
        <begin position="23"/>
        <end position="52"/>
    </location>
</feature>
<dbReference type="CDD" id="cd12148">
    <property type="entry name" value="fungal_TF_MHR"/>
    <property type="match status" value="1"/>
</dbReference>
<dbReference type="CDD" id="cd00067">
    <property type="entry name" value="GAL4"/>
    <property type="match status" value="1"/>
</dbReference>
<keyword evidence="2" id="KW-0539">Nucleus</keyword>
<proteinExistence type="predicted"/>
<dbReference type="InterPro" id="IPR036864">
    <property type="entry name" value="Zn2-C6_fun-type_DNA-bd_sf"/>
</dbReference>